<comment type="caution">
    <text evidence="7">The sequence shown here is derived from an EMBL/GenBank/DDBJ whole genome shotgun (WGS) entry which is preliminary data.</text>
</comment>
<accession>A0A942TEF1</accession>
<comment type="subcellular location">
    <subcellularLocation>
        <location evidence="2">Cytoplasm</location>
    </subcellularLocation>
</comment>
<dbReference type="PANTHER" id="PTHR43462:SF1">
    <property type="entry name" value="ALANYL-TRNA EDITING PROTEIN AARSD1"/>
    <property type="match status" value="1"/>
</dbReference>
<feature type="coiled-coil region" evidence="5">
    <location>
        <begin position="257"/>
        <end position="288"/>
    </location>
</feature>
<keyword evidence="8" id="KW-1185">Reference proteome</keyword>
<dbReference type="GO" id="GO:0046872">
    <property type="term" value="F:metal ion binding"/>
    <property type="evidence" value="ECO:0007669"/>
    <property type="project" value="UniProtKB-KW"/>
</dbReference>
<gene>
    <name evidence="7" type="ORF">KHA97_14010</name>
</gene>
<dbReference type="GO" id="GO:0005737">
    <property type="term" value="C:cytoplasm"/>
    <property type="evidence" value="ECO:0007669"/>
    <property type="project" value="UniProtKB-SubCell"/>
</dbReference>
<keyword evidence="5" id="KW-0175">Coiled coil</keyword>
<evidence type="ECO:0000313" key="8">
    <source>
        <dbReference type="Proteomes" id="UP000681414"/>
    </source>
</evidence>
<protein>
    <submittedName>
        <fullName evidence="7">Alanyl-tRNA editing protein</fullName>
    </submittedName>
</protein>
<reference evidence="7 8" key="1">
    <citation type="submission" date="2021-05" db="EMBL/GenBank/DDBJ databases">
        <title>Novel Bacillus species.</title>
        <authorList>
            <person name="Liu G."/>
        </authorList>
    </citation>
    <scope>NUCLEOTIDE SEQUENCE [LARGE SCALE GENOMIC DNA]</scope>
    <source>
        <strain evidence="8">FJAT-49780</strain>
    </source>
</reference>
<dbReference type="PANTHER" id="PTHR43462">
    <property type="entry name" value="ALANYL-TRNA EDITING PROTEIN"/>
    <property type="match status" value="1"/>
</dbReference>
<dbReference type="Pfam" id="PF02272">
    <property type="entry name" value="DHHA1"/>
    <property type="match status" value="1"/>
</dbReference>
<dbReference type="Pfam" id="PF07973">
    <property type="entry name" value="tRNA_SAD"/>
    <property type="match status" value="1"/>
</dbReference>
<name>A0A942TEF1_9BACI</name>
<dbReference type="GO" id="GO:0005524">
    <property type="term" value="F:ATP binding"/>
    <property type="evidence" value="ECO:0007669"/>
    <property type="project" value="InterPro"/>
</dbReference>
<dbReference type="InterPro" id="IPR018163">
    <property type="entry name" value="Thr/Ala-tRNA-synth_IIc_edit"/>
</dbReference>
<dbReference type="InterPro" id="IPR009000">
    <property type="entry name" value="Transl_B-barrel_sf"/>
</dbReference>
<dbReference type="AlphaFoldDB" id="A0A942TEF1"/>
<evidence type="ECO:0000256" key="3">
    <source>
        <dbReference type="ARBA" id="ARBA00022723"/>
    </source>
</evidence>
<evidence type="ECO:0000256" key="1">
    <source>
        <dbReference type="ARBA" id="ARBA00001947"/>
    </source>
</evidence>
<dbReference type="GO" id="GO:0002161">
    <property type="term" value="F:aminoacyl-tRNA deacylase activity"/>
    <property type="evidence" value="ECO:0007669"/>
    <property type="project" value="UniProtKB-ARBA"/>
</dbReference>
<sequence>MLKDRLYYQDAYVQNFTSQISKESQDLDGNWYVVLENTAFYPTGGGQPHDTGTINGIEVLNVEEVDGEIRHTLAERLNSTGDVQGIINWSRRFDHMQQHTGQHILTAAFVELFGFQTESFHLGKELCSIDLAAESVNSEQLEAAEKLANDIVLKNLPIQTKWVTEDELDQYSLRKELAVTDEIRLVIISDFDYNGCGGTHPSSTCQVSGIKILSTEKQKRKTRVHFVCGGRILQQLHSKNAILSEASRLLSAPEGGVNDAVEKLLAANRTLERTLKEAQDALLKYEAKELLTKKDNEIVKQVFIGRTMQEVQSLARMIVGLDDNVIVLLVLENEDRLQYVAAKGLNVNLSMKQISDIARSVINGKGGGKDDFVQGGGERTVAAQELLDKMVECVL</sequence>
<feature type="domain" description="Alanyl-transfer RNA synthetases family profile" evidence="6">
    <location>
        <begin position="1"/>
        <end position="216"/>
    </location>
</feature>
<dbReference type="GO" id="GO:0004813">
    <property type="term" value="F:alanine-tRNA ligase activity"/>
    <property type="evidence" value="ECO:0007669"/>
    <property type="project" value="InterPro"/>
</dbReference>
<dbReference type="GO" id="GO:0003676">
    <property type="term" value="F:nucleic acid binding"/>
    <property type="evidence" value="ECO:0007669"/>
    <property type="project" value="InterPro"/>
</dbReference>
<organism evidence="7 8">
    <name type="scientific">Lederbergia citri</name>
    <dbReference type="NCBI Taxonomy" id="2833580"/>
    <lineage>
        <taxon>Bacteria</taxon>
        <taxon>Bacillati</taxon>
        <taxon>Bacillota</taxon>
        <taxon>Bacilli</taxon>
        <taxon>Bacillales</taxon>
        <taxon>Bacillaceae</taxon>
        <taxon>Lederbergia</taxon>
    </lineage>
</organism>
<comment type="cofactor">
    <cofactor evidence="1">
        <name>Zn(2+)</name>
        <dbReference type="ChEBI" id="CHEBI:29105"/>
    </cofactor>
</comment>
<keyword evidence="3" id="KW-0479">Metal-binding</keyword>
<dbReference type="SUPFAM" id="SSF55186">
    <property type="entry name" value="ThrRS/AlaRS common domain"/>
    <property type="match status" value="1"/>
</dbReference>
<dbReference type="EMBL" id="JAGYPG010000002">
    <property type="protein sequence ID" value="MBS4196178.1"/>
    <property type="molecule type" value="Genomic_DNA"/>
</dbReference>
<proteinExistence type="predicted"/>
<dbReference type="InterPro" id="IPR003156">
    <property type="entry name" value="DHHA1_dom"/>
</dbReference>
<keyword evidence="4" id="KW-0862">Zinc</keyword>
<dbReference type="Gene3D" id="3.30.980.10">
    <property type="entry name" value="Threonyl-trna Synthetase, Chain A, domain 2"/>
    <property type="match status" value="1"/>
</dbReference>
<dbReference type="SUPFAM" id="SSF50447">
    <property type="entry name" value="Translation proteins"/>
    <property type="match status" value="1"/>
</dbReference>
<dbReference type="RefSeq" id="WP_213125331.1">
    <property type="nucleotide sequence ID" value="NZ_JAGYPG010000002.1"/>
</dbReference>
<evidence type="ECO:0000256" key="2">
    <source>
        <dbReference type="ARBA" id="ARBA00004496"/>
    </source>
</evidence>
<dbReference type="Proteomes" id="UP000681414">
    <property type="component" value="Unassembled WGS sequence"/>
</dbReference>
<dbReference type="InterPro" id="IPR012947">
    <property type="entry name" value="tRNA_SAD"/>
</dbReference>
<dbReference type="InterPro" id="IPR051335">
    <property type="entry name" value="Alanyl-tRNA_Editing_Enzymes"/>
</dbReference>
<evidence type="ECO:0000313" key="7">
    <source>
        <dbReference type="EMBL" id="MBS4196178.1"/>
    </source>
</evidence>
<dbReference type="Gene3D" id="2.40.30.130">
    <property type="match status" value="1"/>
</dbReference>
<dbReference type="GO" id="GO:0006419">
    <property type="term" value="P:alanyl-tRNA aminoacylation"/>
    <property type="evidence" value="ECO:0007669"/>
    <property type="project" value="InterPro"/>
</dbReference>
<evidence type="ECO:0000256" key="5">
    <source>
        <dbReference type="SAM" id="Coils"/>
    </source>
</evidence>
<dbReference type="Gene3D" id="3.10.310.40">
    <property type="match status" value="1"/>
</dbReference>
<dbReference type="InterPro" id="IPR018165">
    <property type="entry name" value="Ala-tRNA-synth_IIc_core"/>
</dbReference>
<dbReference type="SMART" id="SM00863">
    <property type="entry name" value="tRNA_SAD"/>
    <property type="match status" value="1"/>
</dbReference>
<dbReference type="PROSITE" id="PS50860">
    <property type="entry name" value="AA_TRNA_LIGASE_II_ALA"/>
    <property type="match status" value="1"/>
</dbReference>
<evidence type="ECO:0000256" key="4">
    <source>
        <dbReference type="ARBA" id="ARBA00022833"/>
    </source>
</evidence>
<evidence type="ECO:0000259" key="6">
    <source>
        <dbReference type="PROSITE" id="PS50860"/>
    </source>
</evidence>